<feature type="transmembrane region" description="Helical" evidence="9">
    <location>
        <begin position="319"/>
        <end position="340"/>
    </location>
</feature>
<keyword evidence="5 10" id="KW-0592">Phosphate transport</keyword>
<dbReference type="SUPFAM" id="SSF161098">
    <property type="entry name" value="MetI-like"/>
    <property type="match status" value="1"/>
</dbReference>
<dbReference type="InterPro" id="IPR011864">
    <property type="entry name" value="Phosphate_PstC"/>
</dbReference>
<dbReference type="CDD" id="cd06261">
    <property type="entry name" value="TM_PBP2"/>
    <property type="match status" value="1"/>
</dbReference>
<dbReference type="Proteomes" id="UP000199301">
    <property type="component" value="Unassembled WGS sequence"/>
</dbReference>
<dbReference type="InterPro" id="IPR000515">
    <property type="entry name" value="MetI-like"/>
</dbReference>
<dbReference type="GO" id="GO:0005886">
    <property type="term" value="C:plasma membrane"/>
    <property type="evidence" value="ECO:0007669"/>
    <property type="project" value="UniProtKB-SubCell"/>
</dbReference>
<comment type="function">
    <text evidence="10">Part of the binding-protein-dependent transport system for phosphate; probably responsible for the translocation of the substrate across the membrane.</text>
</comment>
<feature type="transmembrane region" description="Helical" evidence="9">
    <location>
        <begin position="110"/>
        <end position="136"/>
    </location>
</feature>
<evidence type="ECO:0000313" key="13">
    <source>
        <dbReference type="EMBL" id="SDR08644.1"/>
    </source>
</evidence>
<dbReference type="OrthoDB" id="9785113at2"/>
<evidence type="ECO:0000256" key="9">
    <source>
        <dbReference type="RuleBase" id="RU363032"/>
    </source>
</evidence>
<gene>
    <name evidence="13" type="ORF">SAMN04489718_3444</name>
</gene>
<evidence type="ECO:0000256" key="2">
    <source>
        <dbReference type="ARBA" id="ARBA00007069"/>
    </source>
</evidence>
<keyword evidence="7 9" id="KW-1133">Transmembrane helix</keyword>
<evidence type="ECO:0000259" key="12">
    <source>
        <dbReference type="PROSITE" id="PS50928"/>
    </source>
</evidence>
<accession>A0A1H1G5Y8</accession>
<feature type="transmembrane region" description="Helical" evidence="9">
    <location>
        <begin position="269"/>
        <end position="288"/>
    </location>
</feature>
<feature type="compositionally biased region" description="Basic and acidic residues" evidence="11">
    <location>
        <begin position="1"/>
        <end position="13"/>
    </location>
</feature>
<keyword evidence="6 9" id="KW-0812">Transmembrane</keyword>
<dbReference type="PROSITE" id="PS50928">
    <property type="entry name" value="ABC_TM1"/>
    <property type="match status" value="1"/>
</dbReference>
<evidence type="ECO:0000256" key="7">
    <source>
        <dbReference type="ARBA" id="ARBA00022989"/>
    </source>
</evidence>
<organism evidence="13 14">
    <name type="scientific">Actinopolyspora saharensis</name>
    <dbReference type="NCBI Taxonomy" id="995062"/>
    <lineage>
        <taxon>Bacteria</taxon>
        <taxon>Bacillati</taxon>
        <taxon>Actinomycetota</taxon>
        <taxon>Actinomycetes</taxon>
        <taxon>Actinopolysporales</taxon>
        <taxon>Actinopolysporaceae</taxon>
        <taxon>Actinopolyspora</taxon>
    </lineage>
</organism>
<keyword evidence="8 9" id="KW-0472">Membrane</keyword>
<keyword evidence="4 10" id="KW-1003">Cell membrane</keyword>
<evidence type="ECO:0000256" key="5">
    <source>
        <dbReference type="ARBA" id="ARBA00022592"/>
    </source>
</evidence>
<name>A0A1H1G5Y8_9ACTN</name>
<feature type="domain" description="ABC transmembrane type-1" evidence="12">
    <location>
        <begin position="111"/>
        <end position="340"/>
    </location>
</feature>
<dbReference type="PANTHER" id="PTHR30425">
    <property type="entry name" value="PHOSPHATE TRANSPORT SYSTEM PERMEASE PROTEIN PST"/>
    <property type="match status" value="1"/>
</dbReference>
<evidence type="ECO:0000256" key="8">
    <source>
        <dbReference type="ARBA" id="ARBA00023136"/>
    </source>
</evidence>
<keyword evidence="14" id="KW-1185">Reference proteome</keyword>
<comment type="subcellular location">
    <subcellularLocation>
        <location evidence="1 9">Cell membrane</location>
        <topology evidence="1 9">Multi-pass membrane protein</topology>
    </subcellularLocation>
</comment>
<keyword evidence="3 9" id="KW-0813">Transport</keyword>
<dbReference type="Pfam" id="PF00528">
    <property type="entry name" value="BPD_transp_1"/>
    <property type="match status" value="1"/>
</dbReference>
<dbReference type="STRING" id="995062.SAMN04489718_3444"/>
<evidence type="ECO:0000313" key="14">
    <source>
        <dbReference type="Proteomes" id="UP000199301"/>
    </source>
</evidence>
<evidence type="ECO:0000256" key="1">
    <source>
        <dbReference type="ARBA" id="ARBA00004651"/>
    </source>
</evidence>
<dbReference type="RefSeq" id="WP_092525562.1">
    <property type="nucleotide sequence ID" value="NZ_FNKO01000002.1"/>
</dbReference>
<dbReference type="PANTHER" id="PTHR30425:SF1">
    <property type="entry name" value="PHOSPHATE TRANSPORT SYSTEM PERMEASE PROTEIN PSTC"/>
    <property type="match status" value="1"/>
</dbReference>
<dbReference type="EMBL" id="FNKO01000002">
    <property type="protein sequence ID" value="SDR08644.1"/>
    <property type="molecule type" value="Genomic_DNA"/>
</dbReference>
<feature type="transmembrane region" description="Helical" evidence="9">
    <location>
        <begin position="148"/>
        <end position="175"/>
    </location>
</feature>
<protein>
    <recommendedName>
        <fullName evidence="10">Phosphate transport system permease protein</fullName>
    </recommendedName>
</protein>
<dbReference type="AlphaFoldDB" id="A0A1H1G5Y8"/>
<dbReference type="NCBIfam" id="TIGR02138">
    <property type="entry name" value="phosphate_pstC"/>
    <property type="match status" value="1"/>
</dbReference>
<evidence type="ECO:0000256" key="4">
    <source>
        <dbReference type="ARBA" id="ARBA00022475"/>
    </source>
</evidence>
<evidence type="ECO:0000256" key="11">
    <source>
        <dbReference type="SAM" id="MobiDB-lite"/>
    </source>
</evidence>
<evidence type="ECO:0000256" key="10">
    <source>
        <dbReference type="RuleBase" id="RU363054"/>
    </source>
</evidence>
<dbReference type="Gene3D" id="1.10.3720.10">
    <property type="entry name" value="MetI-like"/>
    <property type="match status" value="1"/>
</dbReference>
<feature type="region of interest" description="Disordered" evidence="11">
    <location>
        <begin position="1"/>
        <end position="41"/>
    </location>
</feature>
<evidence type="ECO:0000256" key="6">
    <source>
        <dbReference type="ARBA" id="ARBA00022692"/>
    </source>
</evidence>
<dbReference type="GO" id="GO:0005315">
    <property type="term" value="F:phosphate transmembrane transporter activity"/>
    <property type="evidence" value="ECO:0007669"/>
    <property type="project" value="InterPro"/>
</dbReference>
<evidence type="ECO:0000256" key="3">
    <source>
        <dbReference type="ARBA" id="ARBA00022448"/>
    </source>
</evidence>
<feature type="transmembrane region" description="Helical" evidence="9">
    <location>
        <begin position="205"/>
        <end position="224"/>
    </location>
</feature>
<reference evidence="14" key="1">
    <citation type="submission" date="2016-10" db="EMBL/GenBank/DDBJ databases">
        <authorList>
            <person name="Varghese N."/>
            <person name="Submissions S."/>
        </authorList>
    </citation>
    <scope>NUCLEOTIDE SEQUENCE [LARGE SCALE GENOMIC DNA]</scope>
    <source>
        <strain evidence="14">DSM 45459</strain>
    </source>
</reference>
<dbReference type="GO" id="GO:0006817">
    <property type="term" value="P:phosphate ion transport"/>
    <property type="evidence" value="ECO:0007669"/>
    <property type="project" value="UniProtKB-KW"/>
</dbReference>
<comment type="similarity">
    <text evidence="2 10">Belongs to the binding-protein-dependent transport system permease family. CysTW subfamily.</text>
</comment>
<feature type="transmembrane region" description="Helical" evidence="9">
    <location>
        <begin position="51"/>
        <end position="76"/>
    </location>
</feature>
<dbReference type="InterPro" id="IPR051124">
    <property type="entry name" value="Phosphate_Transport_Permease"/>
</dbReference>
<sequence>MSESRNSERRPEPPGEVGDAPVHTTEAPVLDAPVTPPSTPTDRVVRIGDRIFRGIATGSGVFVVAIIGAIGLFLLIRAIPALQANEANFLLSGKWETGDPDDLAFGIVDLAWITVASSLFALVLAMPIAGGIALFLTQYAPSALARPFAYIVDLLAAVPSVIYGLWGALVLAPVIKPVAVWLNTNLGWIPIFGDGNVPADSGSNVFTAGIVLAVMILPIITGVAREVFARTPKAQIEGALALGATKWEVVRTTVWPFGRSGFVGGSMLGLGRALGETVALTVILSYTYEGPHYSIFDAGATFASRIALGSAEFNNNLTVGAYIAAGLVLFISTFAVNALARWIESSSGKGKE</sequence>
<proteinExistence type="inferred from homology"/>
<dbReference type="InterPro" id="IPR035906">
    <property type="entry name" value="MetI-like_sf"/>
</dbReference>